<evidence type="ECO:0000313" key="1">
    <source>
        <dbReference type="EMBL" id="NMR76222.1"/>
    </source>
</evidence>
<dbReference type="EMBL" id="JABCMA010000039">
    <property type="protein sequence ID" value="NMR76222.1"/>
    <property type="molecule type" value="Genomic_DNA"/>
</dbReference>
<organism evidence="1 2">
    <name type="scientific">Vibrio alginolyticus</name>
    <dbReference type="NCBI Taxonomy" id="663"/>
    <lineage>
        <taxon>Bacteria</taxon>
        <taxon>Pseudomonadati</taxon>
        <taxon>Pseudomonadota</taxon>
        <taxon>Gammaproteobacteria</taxon>
        <taxon>Vibrionales</taxon>
        <taxon>Vibrionaceae</taxon>
        <taxon>Vibrio</taxon>
    </lineage>
</organism>
<dbReference type="Proteomes" id="UP000565155">
    <property type="component" value="Unassembled WGS sequence"/>
</dbReference>
<dbReference type="AlphaFoldDB" id="A0A7Y0R0C7"/>
<reference evidence="1 2" key="1">
    <citation type="submission" date="2020-04" db="EMBL/GenBank/DDBJ databases">
        <title>Whole-genome sequencing of Vibrio spp. from China reveals different genetic environments of blaCTX-M-14 among diverse lineages.</title>
        <authorList>
            <person name="Zheng Z."/>
            <person name="Ye L."/>
            <person name="Chen S."/>
        </authorList>
    </citation>
    <scope>NUCLEOTIDE SEQUENCE [LARGE SCALE GENOMIC DNA]</scope>
    <source>
        <strain evidence="1 2">Vb1636</strain>
    </source>
</reference>
<gene>
    <name evidence="1" type="ORF">HKB35_21660</name>
</gene>
<sequence>MSQAQYTAIAKTRLTDLANLPSGLLLQFLATRPEWFRNQVIHALSRTA</sequence>
<name>A0A7Y0R0C7_VIBAL</name>
<comment type="caution">
    <text evidence="1">The sequence shown here is derived from an EMBL/GenBank/DDBJ whole genome shotgun (WGS) entry which is preliminary data.</text>
</comment>
<dbReference type="RefSeq" id="WP_169629084.1">
    <property type="nucleotide sequence ID" value="NZ_JABCMA010000039.1"/>
</dbReference>
<proteinExistence type="predicted"/>
<evidence type="ECO:0000313" key="2">
    <source>
        <dbReference type="Proteomes" id="UP000565155"/>
    </source>
</evidence>
<protein>
    <submittedName>
        <fullName evidence="1">Uncharacterized protein</fullName>
    </submittedName>
</protein>
<accession>A0A7Y0R0C7</accession>